<feature type="compositionally biased region" description="Low complexity" evidence="6">
    <location>
        <begin position="12"/>
        <end position="22"/>
    </location>
</feature>
<dbReference type="Proteomes" id="UP000054837">
    <property type="component" value="Unassembled WGS sequence"/>
</dbReference>
<comment type="similarity">
    <text evidence="2">Belongs to the autoinducer-2 exporter (AI-2E) (TC 2.A.86) family.</text>
</comment>
<evidence type="ECO:0000256" key="2">
    <source>
        <dbReference type="ARBA" id="ARBA00009773"/>
    </source>
</evidence>
<evidence type="ECO:0000256" key="5">
    <source>
        <dbReference type="ARBA" id="ARBA00023136"/>
    </source>
</evidence>
<evidence type="ECO:0000313" key="8">
    <source>
        <dbReference type="EMBL" id="KUG59457.1"/>
    </source>
</evidence>
<keyword evidence="5 7" id="KW-0472">Membrane</keyword>
<reference evidence="8 9" key="1">
    <citation type="submission" date="2015-12" db="EMBL/GenBank/DDBJ databases">
        <title>Serinicoccus chungangenesis strain CD08_5 genome sequencing and assembly.</title>
        <authorList>
            <person name="Chander A.M."/>
            <person name="Kaur G."/>
            <person name="Nair G.R."/>
            <person name="Dhawan D.K."/>
            <person name="Kochhar R.K."/>
            <person name="Mayilraj S."/>
            <person name="Bhadada S.K."/>
        </authorList>
    </citation>
    <scope>NUCLEOTIDE SEQUENCE [LARGE SCALE GENOMIC DNA]</scope>
    <source>
        <strain evidence="8 9">CD08_5</strain>
    </source>
</reference>
<organism evidence="8 9">
    <name type="scientific">Serinicoccus chungangensis</name>
    <dbReference type="NCBI Taxonomy" id="767452"/>
    <lineage>
        <taxon>Bacteria</taxon>
        <taxon>Bacillati</taxon>
        <taxon>Actinomycetota</taxon>
        <taxon>Actinomycetes</taxon>
        <taxon>Micrococcales</taxon>
        <taxon>Ornithinimicrobiaceae</taxon>
        <taxon>Serinicoccus</taxon>
    </lineage>
</organism>
<proteinExistence type="inferred from homology"/>
<feature type="transmembrane region" description="Helical" evidence="7">
    <location>
        <begin position="255"/>
        <end position="278"/>
    </location>
</feature>
<dbReference type="PANTHER" id="PTHR21716">
    <property type="entry name" value="TRANSMEMBRANE PROTEIN"/>
    <property type="match status" value="1"/>
</dbReference>
<feature type="transmembrane region" description="Helical" evidence="7">
    <location>
        <begin position="164"/>
        <end position="194"/>
    </location>
</feature>
<evidence type="ECO:0000256" key="6">
    <source>
        <dbReference type="SAM" id="MobiDB-lite"/>
    </source>
</evidence>
<keyword evidence="4 7" id="KW-1133">Transmembrane helix</keyword>
<feature type="transmembrane region" description="Helical" evidence="7">
    <location>
        <begin position="60"/>
        <end position="77"/>
    </location>
</feature>
<evidence type="ECO:0000256" key="7">
    <source>
        <dbReference type="SAM" id="Phobius"/>
    </source>
</evidence>
<dbReference type="Pfam" id="PF01594">
    <property type="entry name" value="AI-2E_transport"/>
    <property type="match status" value="1"/>
</dbReference>
<dbReference type="AlphaFoldDB" id="A0A0W8IHM1"/>
<name>A0A0W8IHM1_9MICO</name>
<sequence>MPVLPSLRRGRPGTAPPTATAPGPAPAPVPASPWPRAVLVLLGIALAFAVLLGLNQLRDYIAPTFLALNLVLAAAPLQRWLVSVGVPRVVAAVVTGGAIFAFLIAFFTALGWSAAAMVEELSSQEYRQRYTELYTQAVTFLEGYGLQQDTLTDQLESVLDPARVIGALGGVIGNLGGILGLLTTTVIVIFFLMIDSMSAGRRLSLVRDQHPNVAHALVSFAQGVRRYWVVTTLFGLIVAVLDVVALFWLGVPLALAWGVLAFLTNYIPNIGFVIGLVPPAAVALLANGPVNALLVVVVYSALNFVIQSLIQPKFTGDAVGVTPTVTFISLIVWAWVLGPVGALLALPATLLVKAVLIDADPAARWVNAFLASNPDTARAETTRESFEQET</sequence>
<dbReference type="GO" id="GO:0016020">
    <property type="term" value="C:membrane"/>
    <property type="evidence" value="ECO:0007669"/>
    <property type="project" value="UniProtKB-SubCell"/>
</dbReference>
<evidence type="ECO:0000256" key="1">
    <source>
        <dbReference type="ARBA" id="ARBA00004141"/>
    </source>
</evidence>
<gene>
    <name evidence="8" type="ORF">AVL62_07270</name>
</gene>
<feature type="transmembrane region" description="Helical" evidence="7">
    <location>
        <begin position="330"/>
        <end position="352"/>
    </location>
</feature>
<dbReference type="PANTHER" id="PTHR21716:SF64">
    <property type="entry name" value="AI-2 TRANSPORT PROTEIN TQSA"/>
    <property type="match status" value="1"/>
</dbReference>
<accession>A0A0W8IHM1</accession>
<keyword evidence="3 7" id="KW-0812">Transmembrane</keyword>
<dbReference type="EMBL" id="LQBL01000002">
    <property type="protein sequence ID" value="KUG59457.1"/>
    <property type="molecule type" value="Genomic_DNA"/>
</dbReference>
<dbReference type="GO" id="GO:0055085">
    <property type="term" value="P:transmembrane transport"/>
    <property type="evidence" value="ECO:0007669"/>
    <property type="project" value="TreeGrafter"/>
</dbReference>
<feature type="transmembrane region" description="Helical" evidence="7">
    <location>
        <begin position="227"/>
        <end position="249"/>
    </location>
</feature>
<dbReference type="STRING" id="767452.AVL62_07270"/>
<keyword evidence="9" id="KW-1185">Reference proteome</keyword>
<protein>
    <submittedName>
        <fullName evidence="8">Permease</fullName>
    </submittedName>
</protein>
<evidence type="ECO:0000313" key="9">
    <source>
        <dbReference type="Proteomes" id="UP000054837"/>
    </source>
</evidence>
<evidence type="ECO:0000256" key="4">
    <source>
        <dbReference type="ARBA" id="ARBA00022989"/>
    </source>
</evidence>
<dbReference type="RefSeq" id="WP_058889931.1">
    <property type="nucleotide sequence ID" value="NZ_LQBL01000002.1"/>
</dbReference>
<dbReference type="InterPro" id="IPR002549">
    <property type="entry name" value="AI-2E-like"/>
</dbReference>
<feature type="transmembrane region" description="Helical" evidence="7">
    <location>
        <begin position="290"/>
        <end position="310"/>
    </location>
</feature>
<feature type="region of interest" description="Disordered" evidence="6">
    <location>
        <begin position="1"/>
        <end position="28"/>
    </location>
</feature>
<comment type="subcellular location">
    <subcellularLocation>
        <location evidence="1">Membrane</location>
        <topology evidence="1">Multi-pass membrane protein</topology>
    </subcellularLocation>
</comment>
<evidence type="ECO:0000256" key="3">
    <source>
        <dbReference type="ARBA" id="ARBA00022692"/>
    </source>
</evidence>
<feature type="transmembrane region" description="Helical" evidence="7">
    <location>
        <begin position="37"/>
        <end position="54"/>
    </location>
</feature>
<feature type="transmembrane region" description="Helical" evidence="7">
    <location>
        <begin position="89"/>
        <end position="112"/>
    </location>
</feature>
<comment type="caution">
    <text evidence="8">The sequence shown here is derived from an EMBL/GenBank/DDBJ whole genome shotgun (WGS) entry which is preliminary data.</text>
</comment>